<gene>
    <name evidence="5" type="ORF">LLUT_LOCUS18108</name>
</gene>
<dbReference type="PANTHER" id="PTHR11570">
    <property type="entry name" value="S-ADENOSYLMETHIONINE DECARBOXYLASE"/>
    <property type="match status" value="1"/>
</dbReference>
<keyword evidence="6" id="KW-1185">Reference proteome</keyword>
<evidence type="ECO:0000313" key="6">
    <source>
        <dbReference type="Proteomes" id="UP001497480"/>
    </source>
</evidence>
<dbReference type="Gene3D" id="3.60.90.10">
    <property type="entry name" value="S-adenosylmethionine decarboxylase"/>
    <property type="match status" value="1"/>
</dbReference>
<evidence type="ECO:0000256" key="2">
    <source>
        <dbReference type="ARBA" id="ARBA00008466"/>
    </source>
</evidence>
<reference evidence="5 6" key="1">
    <citation type="submission" date="2024-03" db="EMBL/GenBank/DDBJ databases">
        <authorList>
            <person name="Martinez-Hernandez J."/>
        </authorList>
    </citation>
    <scope>NUCLEOTIDE SEQUENCE [LARGE SCALE GENOMIC DNA]</scope>
</reference>
<organism evidence="5 6">
    <name type="scientific">Lupinus luteus</name>
    <name type="common">European yellow lupine</name>
    <dbReference type="NCBI Taxonomy" id="3873"/>
    <lineage>
        <taxon>Eukaryota</taxon>
        <taxon>Viridiplantae</taxon>
        <taxon>Streptophyta</taxon>
        <taxon>Embryophyta</taxon>
        <taxon>Tracheophyta</taxon>
        <taxon>Spermatophyta</taxon>
        <taxon>Magnoliopsida</taxon>
        <taxon>eudicotyledons</taxon>
        <taxon>Gunneridae</taxon>
        <taxon>Pentapetalae</taxon>
        <taxon>rosids</taxon>
        <taxon>fabids</taxon>
        <taxon>Fabales</taxon>
        <taxon>Fabaceae</taxon>
        <taxon>Papilionoideae</taxon>
        <taxon>50 kb inversion clade</taxon>
        <taxon>genistoids sensu lato</taxon>
        <taxon>core genistoids</taxon>
        <taxon>Genisteae</taxon>
        <taxon>Lupinus</taxon>
    </lineage>
</organism>
<dbReference type="Proteomes" id="UP001497480">
    <property type="component" value="Unassembled WGS sequence"/>
</dbReference>
<comment type="caution">
    <text evidence="5">The sequence shown here is derived from an EMBL/GenBank/DDBJ whole genome shotgun (WGS) entry which is preliminary data.</text>
</comment>
<dbReference type="GO" id="GO:0006597">
    <property type="term" value="P:spermine biosynthetic process"/>
    <property type="evidence" value="ECO:0007669"/>
    <property type="project" value="TreeGrafter"/>
</dbReference>
<dbReference type="EMBL" id="CAXHTB010000012">
    <property type="protein sequence ID" value="CAL0317048.1"/>
    <property type="molecule type" value="Genomic_DNA"/>
</dbReference>
<dbReference type="GO" id="GO:0004014">
    <property type="term" value="F:adenosylmethionine decarboxylase activity"/>
    <property type="evidence" value="ECO:0007669"/>
    <property type="project" value="InterPro"/>
</dbReference>
<sequence>MAYTRTTMKTMEMTENSKMIKVGSINLMKEEVPFMGQRLKVLLVGSDNVQQYRAVPRSLERFFGVLRENYAGNFPLWLSHCRERERTEIADNSASADQVNLSDSIYTLEMCMIGLDMEKELVFYKEHSRSSVVKTVDSGIRIILQYSKICDFEFGPCCYSKNFVEGMQTLKLCYDFTKMSLNKLVKRVLACFEPIGEKGFGMLPTY</sequence>
<dbReference type="InterPro" id="IPR016067">
    <property type="entry name" value="S-AdoMet_deCO2ase_core"/>
</dbReference>
<comment type="pathway">
    <text evidence="1">Amine and polyamine biosynthesis; S-adenosylmethioninamine biosynthesis; S-adenosylmethioninamine from S-adenosyl-L-methionine: step 1/1.</text>
</comment>
<proteinExistence type="inferred from homology"/>
<evidence type="ECO:0000256" key="1">
    <source>
        <dbReference type="ARBA" id="ARBA00004911"/>
    </source>
</evidence>
<name>A0AAV1X7E2_LUPLU</name>
<dbReference type="InterPro" id="IPR048283">
    <property type="entry name" value="AdoMetDC-like"/>
</dbReference>
<dbReference type="Pfam" id="PF01536">
    <property type="entry name" value="SAM_decarbox"/>
    <property type="match status" value="1"/>
</dbReference>
<dbReference type="GO" id="GO:0008295">
    <property type="term" value="P:spermidine biosynthetic process"/>
    <property type="evidence" value="ECO:0007669"/>
    <property type="project" value="UniProtKB-KW"/>
</dbReference>
<keyword evidence="3" id="KW-0745">Spermidine biosynthesis</keyword>
<dbReference type="SUPFAM" id="SSF56276">
    <property type="entry name" value="S-adenosylmethionine decarboxylase"/>
    <property type="match status" value="1"/>
</dbReference>
<keyword evidence="4" id="KW-0620">Polyamine biosynthesis</keyword>
<evidence type="ECO:0000313" key="5">
    <source>
        <dbReference type="EMBL" id="CAL0317048.1"/>
    </source>
</evidence>
<dbReference type="GO" id="GO:0005829">
    <property type="term" value="C:cytosol"/>
    <property type="evidence" value="ECO:0007669"/>
    <property type="project" value="TreeGrafter"/>
</dbReference>
<protein>
    <submittedName>
        <fullName evidence="5">Uncharacterized protein</fullName>
    </submittedName>
</protein>
<evidence type="ECO:0000256" key="4">
    <source>
        <dbReference type="ARBA" id="ARBA00023115"/>
    </source>
</evidence>
<dbReference type="PANTHER" id="PTHR11570:SF15">
    <property type="entry name" value="S-ADENOSYLMETHIONINE DECARBOXYLASE PROENZYME 3"/>
    <property type="match status" value="1"/>
</dbReference>
<comment type="similarity">
    <text evidence="2">Belongs to the eukaryotic AdoMetDC family.</text>
</comment>
<dbReference type="AlphaFoldDB" id="A0AAV1X7E2"/>
<accession>A0AAV1X7E2</accession>
<evidence type="ECO:0000256" key="3">
    <source>
        <dbReference type="ARBA" id="ARBA00023066"/>
    </source>
</evidence>